<sequence length="749" mass="85864">MLFEIMKPNLFYFVLRQILDESPNFKLLDEIAPVHDITLMDKKYYRLELPLTNIAAEGFRLHDAHISLYEKTDPNNPNLGLSHFTAIFHDRNGQTYRMHLYLNRFDALACPATWELLEDGERYVKVSPPENLDYFIHSVWQLGLPCLQLLRKKQKEVEAKLLSDYHRLNEETILLSRDLDKNRPVYLEKLDELIQTVKSLSQISENNHWSREALYLMKTRKHLSSMPEPTLEPVNKSDGDHKKDSEAEVVALPSKQRAEPTKTSQDNTRLAQCTLFSKSSKAQRHVVMKMERDINRIKELYAQVLKTKDKKIKAVLLIDLHWKIKDINLETEELLTKEQIQVLNDIEGRANKEAKSLLERALFAEEFEYAQTLSPYYHLLNNDMLVLALTQRKADLLNFLVTKVGLPINSYPIKAKAQTYSNAVEYCFSEHSESLVDCFSVLIKNGASLMQPIGLHKLPLAHLLLSEIPKHPLYAALEQNKSLTLSNKQFYAHLINALKSCLLSGDIEGDQKIALEESIVRYEHLKTNVKNSSSLLSPQNQALADEISDISKKLLPDAVAEAIENDEEISREKAITDKEYKELIRKVKAFYHKTGKNFAFQSLINSANQELKKELLEIDFNIDISFSELKESILENLSKERLMFSYCSELIDVQTTIMQISQGASRKNKNLKKLNARHAELIELLTDLSQNTPQSMLKEANEFQDSFSQLQDLLNGLNQLEGPLGMLAGVLNQFLEGSTSESESFGMKL</sequence>
<reference evidence="3 4" key="1">
    <citation type="submission" date="2018-06" db="EMBL/GenBank/DDBJ databases">
        <authorList>
            <consortium name="Pathogen Informatics"/>
            <person name="Doyle S."/>
        </authorList>
    </citation>
    <scope>NUCLEOTIDE SEQUENCE [LARGE SCALE GENOMIC DNA]</scope>
    <source>
        <strain evidence="3 4">NCTC12272</strain>
    </source>
</reference>
<feature type="coiled-coil region" evidence="1">
    <location>
        <begin position="664"/>
        <end position="691"/>
    </location>
</feature>
<dbReference type="EMBL" id="LS483412">
    <property type="protein sequence ID" value="SQG90809.1"/>
    <property type="molecule type" value="Genomic_DNA"/>
</dbReference>
<feature type="region of interest" description="Disordered" evidence="2">
    <location>
        <begin position="225"/>
        <end position="246"/>
    </location>
</feature>
<keyword evidence="1" id="KW-0175">Coiled coil</keyword>
<evidence type="ECO:0000313" key="4">
    <source>
        <dbReference type="Proteomes" id="UP000249566"/>
    </source>
</evidence>
<dbReference type="AlphaFoldDB" id="A0AAX2IXD4"/>
<proteinExistence type="predicted"/>
<name>A0AAX2IXD4_LEGPN</name>
<evidence type="ECO:0000313" key="3">
    <source>
        <dbReference type="EMBL" id="SQG90809.1"/>
    </source>
</evidence>
<evidence type="ECO:0000256" key="2">
    <source>
        <dbReference type="SAM" id="MobiDB-lite"/>
    </source>
</evidence>
<accession>A0AAX2IXD4</accession>
<feature type="compositionally biased region" description="Basic and acidic residues" evidence="2">
    <location>
        <begin position="235"/>
        <end position="246"/>
    </location>
</feature>
<gene>
    <name evidence="3" type="primary">legC4</name>
    <name evidence="3" type="ORF">NCTC12272_02014</name>
</gene>
<protein>
    <submittedName>
        <fullName evidence="3">Coiled-coil-containing protein</fullName>
    </submittedName>
</protein>
<dbReference type="Proteomes" id="UP000249566">
    <property type="component" value="Chromosome 1"/>
</dbReference>
<evidence type="ECO:0000256" key="1">
    <source>
        <dbReference type="SAM" id="Coils"/>
    </source>
</evidence>
<organism evidence="3 4">
    <name type="scientific">Legionella pneumophila subsp. pascullei</name>
    <dbReference type="NCBI Taxonomy" id="91890"/>
    <lineage>
        <taxon>Bacteria</taxon>
        <taxon>Pseudomonadati</taxon>
        <taxon>Pseudomonadota</taxon>
        <taxon>Gammaproteobacteria</taxon>
        <taxon>Legionellales</taxon>
        <taxon>Legionellaceae</taxon>
        <taxon>Legionella</taxon>
    </lineage>
</organism>